<evidence type="ECO:0000256" key="16">
    <source>
        <dbReference type="HAMAP-Rule" id="MF_00427"/>
    </source>
</evidence>
<keyword evidence="1 16" id="KW-0813">Transport</keyword>
<dbReference type="InterPro" id="IPR010204">
    <property type="entry name" value="NqrC"/>
</dbReference>
<organism evidence="19 20">
    <name type="scientific">Parabacteroides goldsteinii DSM 19448 = WAL 12034</name>
    <dbReference type="NCBI Taxonomy" id="927665"/>
    <lineage>
        <taxon>Bacteria</taxon>
        <taxon>Pseudomonadati</taxon>
        <taxon>Bacteroidota</taxon>
        <taxon>Bacteroidia</taxon>
        <taxon>Bacteroidales</taxon>
        <taxon>Tannerellaceae</taxon>
        <taxon>Parabacteroides</taxon>
    </lineage>
</organism>
<keyword evidence="14 16" id="KW-0472">Membrane</keyword>
<protein>
    <recommendedName>
        <fullName evidence="16 17">Na(+)-translocating NADH-quinone reductase subunit C</fullName>
        <shortName evidence="16 17">Na(+)-NQR subunit C</shortName>
        <shortName evidence="16 17">Na(+)-translocating NQR subunit C</shortName>
        <ecNumber evidence="16 17">7.2.1.1</ecNumber>
    </recommendedName>
    <alternativeName>
        <fullName evidence="16 17">NQR complex subunit C</fullName>
    </alternativeName>
    <alternativeName>
        <fullName evidence="16 17">NQR-1 subunit C</fullName>
    </alternativeName>
</protein>
<dbReference type="GO" id="GO:0005886">
    <property type="term" value="C:plasma membrane"/>
    <property type="evidence" value="ECO:0007669"/>
    <property type="project" value="UniProtKB-SubCell"/>
</dbReference>
<evidence type="ECO:0000256" key="15">
    <source>
        <dbReference type="ARBA" id="ARBA00023201"/>
    </source>
</evidence>
<comment type="subcellular location">
    <subcellularLocation>
        <location evidence="16">Cell membrane</location>
        <topology evidence="16">Single-pass membrane protein</topology>
    </subcellularLocation>
</comment>
<evidence type="ECO:0000256" key="5">
    <source>
        <dbReference type="ARBA" id="ARBA00022630"/>
    </source>
</evidence>
<comment type="subunit">
    <text evidence="16 17">Composed of six subunits; NqrA, NqrB, NqrC, NqrD, NqrE and NqrF.</text>
</comment>
<evidence type="ECO:0000259" key="18">
    <source>
        <dbReference type="PROSITE" id="PS50903"/>
    </source>
</evidence>
<gene>
    <name evidence="16" type="primary">nqrC</name>
    <name evidence="19" type="ORF">HMPREF1535_03844</name>
</gene>
<dbReference type="Pfam" id="PF21349">
    <property type="entry name" value="RUBY_RBDX"/>
    <property type="match status" value="1"/>
</dbReference>
<evidence type="ECO:0000256" key="2">
    <source>
        <dbReference type="ARBA" id="ARBA00022475"/>
    </source>
</evidence>
<evidence type="ECO:0000256" key="8">
    <source>
        <dbReference type="ARBA" id="ARBA00022967"/>
    </source>
</evidence>
<comment type="function">
    <text evidence="16">NQR complex catalyzes the reduction of ubiquinone-1 to ubiquinol by two successive reactions, coupled with the transport of Na(+) ions from the cytoplasm to the periplasm. NqrA to NqrE are probably involved in the second step, the conversion of ubisemiquinone to ubiquinol.</text>
</comment>
<dbReference type="PANTHER" id="PTHR37838:SF1">
    <property type="entry name" value="NA(+)-TRANSLOCATING NADH-QUINONE REDUCTASE SUBUNIT C"/>
    <property type="match status" value="1"/>
</dbReference>
<dbReference type="PANTHER" id="PTHR37838">
    <property type="entry name" value="NA(+)-TRANSLOCATING NADH-QUINONE REDUCTASE SUBUNIT C"/>
    <property type="match status" value="1"/>
</dbReference>
<evidence type="ECO:0000313" key="19">
    <source>
        <dbReference type="EMBL" id="KKB48616.1"/>
    </source>
</evidence>
<comment type="caution">
    <text evidence="19">The sequence shown here is derived from an EMBL/GenBank/DDBJ whole genome shotgun (WGS) entry which is preliminary data.</text>
</comment>
<evidence type="ECO:0000256" key="6">
    <source>
        <dbReference type="ARBA" id="ARBA00022643"/>
    </source>
</evidence>
<dbReference type="EMBL" id="AQHV01000021">
    <property type="protein sequence ID" value="KKB48616.1"/>
    <property type="molecule type" value="Genomic_DNA"/>
</dbReference>
<keyword evidence="7 16" id="KW-0812">Transmembrane</keyword>
<dbReference type="CDD" id="cd00729">
    <property type="entry name" value="rubredoxin_SM"/>
    <property type="match status" value="1"/>
</dbReference>
<dbReference type="SMART" id="SM00900">
    <property type="entry name" value="FMN_bind"/>
    <property type="match status" value="1"/>
</dbReference>
<keyword evidence="2 16" id="KW-1003">Cell membrane</keyword>
<dbReference type="InterPro" id="IPR048574">
    <property type="entry name" value="RUBY_RBDX"/>
</dbReference>
<feature type="domain" description="Rubredoxin-like" evidence="18">
    <location>
        <begin position="3"/>
        <end position="37"/>
    </location>
</feature>
<keyword evidence="3" id="KW-0997">Cell inner membrane</keyword>
<keyword evidence="11 16" id="KW-0915">Sodium</keyword>
<evidence type="ECO:0000313" key="20">
    <source>
        <dbReference type="Proteomes" id="UP000033047"/>
    </source>
</evidence>
<keyword evidence="10 16" id="KW-0520">NAD</keyword>
<dbReference type="InterPro" id="IPR007329">
    <property type="entry name" value="FMN-bd"/>
</dbReference>
<keyword evidence="9 16" id="KW-1133">Transmembrane helix</keyword>
<dbReference type="HAMAP" id="MF_00427">
    <property type="entry name" value="NqrC"/>
    <property type="match status" value="1"/>
</dbReference>
<dbReference type="InterPro" id="IPR024934">
    <property type="entry name" value="Rubredoxin-like_dom"/>
</dbReference>
<keyword evidence="12 16" id="KW-0406">Ion transport</keyword>
<sequence length="265" mass="28649">MATKKYKCKVCGYIHEGDKAPDVCPLCAAPSSDFEEIKPEKKGGMNRDSNAYTIIYASVMVLLVAVVLAFTSQSLRSFQKENEDNDKRQQILRSINVSVPANEAKAKYGELIKEAFLVNENGEKVEGDAFTATADQHPVYVANVNGETKYIMALSGAGLWGPLWGYISVDSDKNTVFGADFSHQGETPGLGAEIAKPAFSNEFKGKKLFMDGSFKSIAVVKPGKSVAGQDYVDGISGGTITSQGVDHMLFNSLSGYVKFLTSQNQ</sequence>
<proteinExistence type="inferred from homology"/>
<dbReference type="SUPFAM" id="SSF57802">
    <property type="entry name" value="Rubredoxin-like"/>
    <property type="match status" value="1"/>
</dbReference>
<evidence type="ECO:0000256" key="4">
    <source>
        <dbReference type="ARBA" id="ARBA00022553"/>
    </source>
</evidence>
<dbReference type="HOGENOM" id="CLU_077882_0_0_10"/>
<evidence type="ECO:0000256" key="11">
    <source>
        <dbReference type="ARBA" id="ARBA00023053"/>
    </source>
</evidence>
<feature type="modified residue" description="FMN phosphoryl threonine" evidence="16">
    <location>
        <position position="239"/>
    </location>
</feature>
<dbReference type="STRING" id="927665.HMPREF1535_03844"/>
<feature type="transmembrane region" description="Helical" evidence="16">
    <location>
        <begin position="51"/>
        <end position="70"/>
    </location>
</feature>
<dbReference type="PROSITE" id="PS50903">
    <property type="entry name" value="RUBREDOXIN_LIKE"/>
    <property type="match status" value="1"/>
</dbReference>
<dbReference type="GO" id="GO:0005506">
    <property type="term" value="F:iron ion binding"/>
    <property type="evidence" value="ECO:0007669"/>
    <property type="project" value="InterPro"/>
</dbReference>
<dbReference type="GO" id="GO:0010181">
    <property type="term" value="F:FMN binding"/>
    <property type="evidence" value="ECO:0007669"/>
    <property type="project" value="UniProtKB-UniRule"/>
</dbReference>
<dbReference type="EC" id="7.2.1.1" evidence="16 17"/>
<dbReference type="GO" id="GO:0016655">
    <property type="term" value="F:oxidoreductase activity, acting on NAD(P)H, quinone or similar compound as acceptor"/>
    <property type="evidence" value="ECO:0007669"/>
    <property type="project" value="UniProtKB-UniRule"/>
</dbReference>
<dbReference type="PIRSF" id="PIRSF009437">
    <property type="entry name" value="NQR-1_subunit_C"/>
    <property type="match status" value="1"/>
</dbReference>
<evidence type="ECO:0000256" key="13">
    <source>
        <dbReference type="ARBA" id="ARBA00023075"/>
    </source>
</evidence>
<evidence type="ECO:0000256" key="9">
    <source>
        <dbReference type="ARBA" id="ARBA00022989"/>
    </source>
</evidence>
<keyword evidence="8 16" id="KW-1278">Translocase</keyword>
<comment type="catalytic activity">
    <reaction evidence="16 17">
        <text>a ubiquinone + n Na(+)(in) + NADH + H(+) = a ubiquinol + n Na(+)(out) + NAD(+)</text>
        <dbReference type="Rhea" id="RHEA:47748"/>
        <dbReference type="Rhea" id="RHEA-COMP:9565"/>
        <dbReference type="Rhea" id="RHEA-COMP:9566"/>
        <dbReference type="ChEBI" id="CHEBI:15378"/>
        <dbReference type="ChEBI" id="CHEBI:16389"/>
        <dbReference type="ChEBI" id="CHEBI:17976"/>
        <dbReference type="ChEBI" id="CHEBI:29101"/>
        <dbReference type="ChEBI" id="CHEBI:57540"/>
        <dbReference type="ChEBI" id="CHEBI:57945"/>
        <dbReference type="EC" id="7.2.1.1"/>
    </reaction>
</comment>
<keyword evidence="13 16" id="KW-0830">Ubiquinone</keyword>
<evidence type="ECO:0000256" key="1">
    <source>
        <dbReference type="ARBA" id="ARBA00022448"/>
    </source>
</evidence>
<dbReference type="Proteomes" id="UP000033047">
    <property type="component" value="Unassembled WGS sequence"/>
</dbReference>
<dbReference type="GO" id="GO:0006814">
    <property type="term" value="P:sodium ion transport"/>
    <property type="evidence" value="ECO:0007669"/>
    <property type="project" value="UniProtKB-UniRule"/>
</dbReference>
<evidence type="ECO:0000256" key="17">
    <source>
        <dbReference type="PIRNR" id="PIRNR009437"/>
    </source>
</evidence>
<keyword evidence="5 16" id="KW-0285">Flavoprotein</keyword>
<evidence type="ECO:0000256" key="12">
    <source>
        <dbReference type="ARBA" id="ARBA00023065"/>
    </source>
</evidence>
<keyword evidence="4 16" id="KW-0597">Phosphoprotein</keyword>
<dbReference type="NCBIfam" id="TIGR01938">
    <property type="entry name" value="nqrC"/>
    <property type="match status" value="1"/>
</dbReference>
<keyword evidence="6 16" id="KW-0288">FMN</keyword>
<dbReference type="AlphaFoldDB" id="A0A0F5ISU1"/>
<dbReference type="Gene3D" id="2.20.28.10">
    <property type="match status" value="1"/>
</dbReference>
<evidence type="ECO:0000256" key="7">
    <source>
        <dbReference type="ARBA" id="ARBA00022692"/>
    </source>
</evidence>
<reference evidence="19 20" key="1">
    <citation type="submission" date="2013-04" db="EMBL/GenBank/DDBJ databases">
        <title>The Genome Sequence of Parabacteroides goldsteinii DSM 19448.</title>
        <authorList>
            <consortium name="The Broad Institute Genomics Platform"/>
            <person name="Earl A."/>
            <person name="Ward D."/>
            <person name="Feldgarden M."/>
            <person name="Gevers D."/>
            <person name="Martens E."/>
            <person name="Sakamoto M."/>
            <person name="Benno Y."/>
            <person name="Song Y."/>
            <person name="Liu C."/>
            <person name="Lee J."/>
            <person name="Bolanos M."/>
            <person name="Vaisanen M.L."/>
            <person name="Finegold S.M."/>
            <person name="Walker B."/>
            <person name="Young S."/>
            <person name="Zeng Q."/>
            <person name="Gargeya S."/>
            <person name="Fitzgerald M."/>
            <person name="Haas B."/>
            <person name="Abouelleil A."/>
            <person name="Allen A.W."/>
            <person name="Alvarado L."/>
            <person name="Arachchi H.M."/>
            <person name="Berlin A.M."/>
            <person name="Chapman S.B."/>
            <person name="Gainer-Dewar J."/>
            <person name="Goldberg J."/>
            <person name="Griggs A."/>
            <person name="Gujja S."/>
            <person name="Hansen M."/>
            <person name="Howarth C."/>
            <person name="Imamovic A."/>
            <person name="Ireland A."/>
            <person name="Larimer J."/>
            <person name="McCowan C."/>
            <person name="Murphy C."/>
            <person name="Pearson M."/>
            <person name="Poon T.W."/>
            <person name="Priest M."/>
            <person name="Roberts A."/>
            <person name="Saif S."/>
            <person name="Shea T."/>
            <person name="Sisk P."/>
            <person name="Sykes S."/>
            <person name="Wortman J."/>
            <person name="Nusbaum C."/>
            <person name="Birren B."/>
        </authorList>
    </citation>
    <scope>NUCLEOTIDE SEQUENCE [LARGE SCALE GENOMIC DNA]</scope>
    <source>
        <strain evidence="19 20">DSM 19448</strain>
    </source>
</reference>
<accession>A0A0F5ISU1</accession>
<dbReference type="GeneID" id="69980457"/>
<dbReference type="RefSeq" id="WP_010803082.1">
    <property type="nucleotide sequence ID" value="NZ_KQ033913.1"/>
</dbReference>
<evidence type="ECO:0000256" key="10">
    <source>
        <dbReference type="ARBA" id="ARBA00023027"/>
    </source>
</evidence>
<evidence type="ECO:0000256" key="14">
    <source>
        <dbReference type="ARBA" id="ARBA00023136"/>
    </source>
</evidence>
<comment type="cofactor">
    <cofactor evidence="16 17">
        <name>FMN</name>
        <dbReference type="ChEBI" id="CHEBI:58210"/>
    </cofactor>
</comment>
<evidence type="ECO:0000256" key="3">
    <source>
        <dbReference type="ARBA" id="ARBA00022519"/>
    </source>
</evidence>
<dbReference type="Pfam" id="PF04205">
    <property type="entry name" value="FMN_bind"/>
    <property type="match status" value="1"/>
</dbReference>
<name>A0A0F5ISU1_9BACT</name>
<dbReference type="PATRIC" id="fig|927665.4.peg.3950"/>
<comment type="caution">
    <text evidence="16">Lacks conserved residue(s) required for the propagation of feature annotation.</text>
</comment>
<keyword evidence="15 16" id="KW-0739">Sodium transport</keyword>
<comment type="similarity">
    <text evidence="16 17">Belongs to the NqrC family.</text>
</comment>